<dbReference type="AlphaFoldDB" id="C1N372"/>
<reference evidence="4 5" key="1">
    <citation type="journal article" date="2009" name="Science">
        <title>Green evolution and dynamic adaptations revealed by genomes of the marine picoeukaryotes Micromonas.</title>
        <authorList>
            <person name="Worden A.Z."/>
            <person name="Lee J.H."/>
            <person name="Mock T."/>
            <person name="Rouze P."/>
            <person name="Simmons M.P."/>
            <person name="Aerts A.L."/>
            <person name="Allen A.E."/>
            <person name="Cuvelier M.L."/>
            <person name="Derelle E."/>
            <person name="Everett M.V."/>
            <person name="Foulon E."/>
            <person name="Grimwood J."/>
            <person name="Gundlach H."/>
            <person name="Henrissat B."/>
            <person name="Napoli C."/>
            <person name="McDonald S.M."/>
            <person name="Parker M.S."/>
            <person name="Rombauts S."/>
            <person name="Salamov A."/>
            <person name="Von Dassow P."/>
            <person name="Badger J.H."/>
            <person name="Coutinho P.M."/>
            <person name="Demir E."/>
            <person name="Dubchak I."/>
            <person name="Gentemann C."/>
            <person name="Eikrem W."/>
            <person name="Gready J.E."/>
            <person name="John U."/>
            <person name="Lanier W."/>
            <person name="Lindquist E.A."/>
            <person name="Lucas S."/>
            <person name="Mayer K.F."/>
            <person name="Moreau H."/>
            <person name="Not F."/>
            <person name="Otillar R."/>
            <person name="Panaud O."/>
            <person name="Pangilinan J."/>
            <person name="Paulsen I."/>
            <person name="Piegu B."/>
            <person name="Poliakov A."/>
            <person name="Robbens S."/>
            <person name="Schmutz J."/>
            <person name="Toulza E."/>
            <person name="Wyss T."/>
            <person name="Zelensky A."/>
            <person name="Zhou K."/>
            <person name="Armbrust E.V."/>
            <person name="Bhattacharya D."/>
            <person name="Goodenough U.W."/>
            <person name="Van de Peer Y."/>
            <person name="Grigoriev I.V."/>
        </authorList>
    </citation>
    <scope>NUCLEOTIDE SEQUENCE [LARGE SCALE GENOMIC DNA]</scope>
    <source>
        <strain evidence="4 5">CCMP1545</strain>
    </source>
</reference>
<dbReference type="Proteomes" id="UP000001876">
    <property type="component" value="Unassembled WGS sequence"/>
</dbReference>
<sequence>MALKRECTGGKPARARRRHVSCRRDSASRRVSPPRRAATRADARARRPPPRASAESRPRPSEVAMVVLGGMRLRLLDSDDDDDDDVAAPSTPENPRKPSDALPAEAFLATKRAWLDMYNNRVTVPANCRDPKTSRRLALIQRLLPDELVVEIFARADPRSVSRAACACRPWRVLARSEIVWRAACHRAWAPRESRDVTARIARERHRGSFRRMFFDRARVRTEGLYVSRNTYVKPGFTDLEHGVKGAPVHLVTYYRYIRFFGNGEFIAKTSPTKVGVAHKQMREKKTALGDDTVVHGFYSLPCDGDESRLHLASAPRIRADSTFTTTHYWLRLRGTHPGASNRLDFVKLASGAFLLITPVPVRPLDDDEDAPAPTEEAWREVDDPSLAYRRSCGYDARAYDGTAAVRELSRGLNTLVFVPWEDAVDHVLNLGTREMDFYVTG</sequence>
<dbReference type="InterPro" id="IPR036047">
    <property type="entry name" value="F-box-like_dom_sf"/>
</dbReference>
<evidence type="ECO:0000313" key="5">
    <source>
        <dbReference type="Proteomes" id="UP000001876"/>
    </source>
</evidence>
<dbReference type="PROSITE" id="PS50181">
    <property type="entry name" value="FBOX"/>
    <property type="match status" value="1"/>
</dbReference>
<evidence type="ECO:0000256" key="1">
    <source>
        <dbReference type="ARBA" id="ARBA00022786"/>
    </source>
</evidence>
<dbReference type="GeneID" id="9687771"/>
<dbReference type="SUPFAM" id="SSF81383">
    <property type="entry name" value="F-box domain"/>
    <property type="match status" value="1"/>
</dbReference>
<dbReference type="PANTHER" id="PTHR12874:SF9">
    <property type="entry name" value="F-BOX ONLY PROTEIN 48"/>
    <property type="match status" value="1"/>
</dbReference>
<dbReference type="Pfam" id="PF19270">
    <property type="entry name" value="FBO_C"/>
    <property type="match status" value="1"/>
</dbReference>
<keyword evidence="1" id="KW-0833">Ubl conjugation pathway</keyword>
<dbReference type="GO" id="GO:0019005">
    <property type="term" value="C:SCF ubiquitin ligase complex"/>
    <property type="evidence" value="ECO:0007669"/>
    <property type="project" value="TreeGrafter"/>
</dbReference>
<evidence type="ECO:0000313" key="4">
    <source>
        <dbReference type="EMBL" id="EEH53376.1"/>
    </source>
</evidence>
<dbReference type="OrthoDB" id="2117972at2759"/>
<organism evidence="5">
    <name type="scientific">Micromonas pusilla (strain CCMP1545)</name>
    <name type="common">Picoplanktonic green alga</name>
    <dbReference type="NCBI Taxonomy" id="564608"/>
    <lineage>
        <taxon>Eukaryota</taxon>
        <taxon>Viridiplantae</taxon>
        <taxon>Chlorophyta</taxon>
        <taxon>Mamiellophyceae</taxon>
        <taxon>Mamiellales</taxon>
        <taxon>Mamiellaceae</taxon>
        <taxon>Micromonas</taxon>
    </lineage>
</organism>
<dbReference type="EMBL" id="GG663746">
    <property type="protein sequence ID" value="EEH53376.1"/>
    <property type="molecule type" value="Genomic_DNA"/>
</dbReference>
<name>C1N372_MICPC</name>
<gene>
    <name evidence="4" type="ORF">MICPUCDRAFT_52061</name>
</gene>
<dbReference type="GO" id="GO:0005737">
    <property type="term" value="C:cytoplasm"/>
    <property type="evidence" value="ECO:0007669"/>
    <property type="project" value="TreeGrafter"/>
</dbReference>
<dbReference type="KEGG" id="mpp:MICPUCDRAFT_52061"/>
<feature type="region of interest" description="Disordered" evidence="2">
    <location>
        <begin position="1"/>
        <end position="62"/>
    </location>
</feature>
<dbReference type="eggNOG" id="KOG2997">
    <property type="taxonomic scope" value="Eukaryota"/>
</dbReference>
<dbReference type="GO" id="GO:0031146">
    <property type="term" value="P:SCF-dependent proteasomal ubiquitin-dependent protein catabolic process"/>
    <property type="evidence" value="ECO:0007669"/>
    <property type="project" value="TreeGrafter"/>
</dbReference>
<proteinExistence type="predicted"/>
<dbReference type="CDD" id="cd22151">
    <property type="entry name" value="F-box_AtGID2-like"/>
    <property type="match status" value="1"/>
</dbReference>
<evidence type="ECO:0000256" key="2">
    <source>
        <dbReference type="SAM" id="MobiDB-lite"/>
    </source>
</evidence>
<evidence type="ECO:0000259" key="3">
    <source>
        <dbReference type="PROSITE" id="PS50181"/>
    </source>
</evidence>
<keyword evidence="5" id="KW-1185">Reference proteome</keyword>
<protein>
    <submittedName>
        <fullName evidence="4">Predicted protein</fullName>
    </submittedName>
</protein>
<dbReference type="OMA" id="VKCMNFR"/>
<accession>C1N372</accession>
<dbReference type="InterPro" id="IPR045464">
    <property type="entry name" value="Hrt3/FBXO9_C"/>
</dbReference>
<dbReference type="InterPro" id="IPR001810">
    <property type="entry name" value="F-box_dom"/>
</dbReference>
<dbReference type="Gene3D" id="1.20.1280.50">
    <property type="match status" value="1"/>
</dbReference>
<dbReference type="STRING" id="564608.C1N372"/>
<feature type="domain" description="F-box" evidence="3">
    <location>
        <begin position="138"/>
        <end position="184"/>
    </location>
</feature>
<dbReference type="PANTHER" id="PTHR12874">
    <property type="entry name" value="F-BOX ONLY PROTEIN 48-RELATED"/>
    <property type="match status" value="1"/>
</dbReference>
<dbReference type="SMART" id="SM00256">
    <property type="entry name" value="FBOX"/>
    <property type="match status" value="1"/>
</dbReference>
<dbReference type="Pfam" id="PF12937">
    <property type="entry name" value="F-box-like"/>
    <property type="match status" value="1"/>
</dbReference>
<feature type="region of interest" description="Disordered" evidence="2">
    <location>
        <begin position="77"/>
        <end position="103"/>
    </location>
</feature>
<dbReference type="RefSeq" id="XP_003062557.1">
    <property type="nucleotide sequence ID" value="XM_003062511.1"/>
</dbReference>